<feature type="non-terminal residue" evidence="1">
    <location>
        <position position="44"/>
    </location>
</feature>
<protein>
    <submittedName>
        <fullName evidence="1">18692_t:CDS:1</fullName>
    </submittedName>
</protein>
<gene>
    <name evidence="1" type="ORF">RFULGI_LOCUS5192</name>
</gene>
<dbReference type="AlphaFoldDB" id="A0A9N9BHW8"/>
<organism evidence="1 2">
    <name type="scientific">Racocetra fulgida</name>
    <dbReference type="NCBI Taxonomy" id="60492"/>
    <lineage>
        <taxon>Eukaryota</taxon>
        <taxon>Fungi</taxon>
        <taxon>Fungi incertae sedis</taxon>
        <taxon>Mucoromycota</taxon>
        <taxon>Glomeromycotina</taxon>
        <taxon>Glomeromycetes</taxon>
        <taxon>Diversisporales</taxon>
        <taxon>Gigasporaceae</taxon>
        <taxon>Racocetra</taxon>
    </lineage>
</organism>
<evidence type="ECO:0000313" key="2">
    <source>
        <dbReference type="Proteomes" id="UP000789396"/>
    </source>
</evidence>
<sequence>DESSPAIYLVKFMEGLNQDDQKISYNVESEVTTKQQQEASKIKS</sequence>
<proteinExistence type="predicted"/>
<accession>A0A9N9BHW8</accession>
<evidence type="ECO:0000313" key="1">
    <source>
        <dbReference type="EMBL" id="CAG8564275.1"/>
    </source>
</evidence>
<dbReference type="Proteomes" id="UP000789396">
    <property type="component" value="Unassembled WGS sequence"/>
</dbReference>
<comment type="caution">
    <text evidence="1">The sequence shown here is derived from an EMBL/GenBank/DDBJ whole genome shotgun (WGS) entry which is preliminary data.</text>
</comment>
<dbReference type="EMBL" id="CAJVPZ010005680">
    <property type="protein sequence ID" value="CAG8564275.1"/>
    <property type="molecule type" value="Genomic_DNA"/>
</dbReference>
<keyword evidence="2" id="KW-1185">Reference proteome</keyword>
<dbReference type="OrthoDB" id="2471814at2759"/>
<reference evidence="1" key="1">
    <citation type="submission" date="2021-06" db="EMBL/GenBank/DDBJ databases">
        <authorList>
            <person name="Kallberg Y."/>
            <person name="Tangrot J."/>
            <person name="Rosling A."/>
        </authorList>
    </citation>
    <scope>NUCLEOTIDE SEQUENCE</scope>
    <source>
        <strain evidence="1">IN212</strain>
    </source>
</reference>
<name>A0A9N9BHW8_9GLOM</name>